<dbReference type="PANTHER" id="PTHR16026">
    <property type="entry name" value="CARTILAGE ACIDIC PROTEIN 1"/>
    <property type="match status" value="1"/>
</dbReference>
<dbReference type="Pfam" id="PF18962">
    <property type="entry name" value="Por_Secre_tail"/>
    <property type="match status" value="1"/>
</dbReference>
<dbReference type="InterPro" id="IPR028994">
    <property type="entry name" value="Integrin_alpha_N"/>
</dbReference>
<dbReference type="InterPro" id="IPR013517">
    <property type="entry name" value="FG-GAP"/>
</dbReference>
<keyword evidence="6" id="KW-1185">Reference proteome</keyword>
<gene>
    <name evidence="5" type="ORF">C8D94_103263</name>
</gene>
<sequence>MKKSFLLLFSLVASTTLLSQINFLEQASNLGCGTMSYGDGFLGGGISFFDYNSDGWDDITVSSEEGQPVRFFKNNGGIFFEETFNINDALYETKTVQWVDFDNDADYDLFVTSNIEGNKLYENDGSLQFTDITTSAGLVTTDHRTFGASWGDYNKDGFLDLFINSRHYDNAEMPNILYKNNGDGTFTNVNATTGIPDLNYFSFCAAFFDYNNDGWQDIYIANDRDPENLLYKNNGDGTFTEVGAVTGTNVSINAMSTTIGDYDHDGFQDIYVTNTIEGNVFYKNNGDGTFTDIAASNGTLFESVGWGAVFLDADNDTDLDLYVSGQLDGDAGLLPSAFYENAGSGMYTIPTNAGFDDDTAQSFGNAIGDINNDGLPDITVLNYEPDAIYVWENTNTQNHNWLKVKLQGTESNRQGIGSTIEISVNGQKQYQYTMLGEGYLGQNSSYEFFGIGAATSVDYVKIHWLSGIVDYIENPAINTHHTYIEGENILGTQEFSNEEIHIFPNPASETVTITFPEVLAGSMITLRDITGRTMFQEKNASVLTQLEVGHLSNGIYMVSIENGETKLSEKIIVE</sequence>
<dbReference type="Pfam" id="PF13517">
    <property type="entry name" value="FG-GAP_3"/>
    <property type="match status" value="2"/>
</dbReference>
<dbReference type="OrthoDB" id="9816120at2"/>
<evidence type="ECO:0000313" key="5">
    <source>
        <dbReference type="EMBL" id="RDK85438.1"/>
    </source>
</evidence>
<evidence type="ECO:0000313" key="6">
    <source>
        <dbReference type="Proteomes" id="UP000255317"/>
    </source>
</evidence>
<name>A0A370QAN9_9FLAO</name>
<proteinExistence type="predicted"/>
<dbReference type="SUPFAM" id="SSF69318">
    <property type="entry name" value="Integrin alpha N-terminal domain"/>
    <property type="match status" value="1"/>
</dbReference>
<organism evidence="5 6">
    <name type="scientific">Marinirhabdus gelatinilytica</name>
    <dbReference type="NCBI Taxonomy" id="1703343"/>
    <lineage>
        <taxon>Bacteria</taxon>
        <taxon>Pseudomonadati</taxon>
        <taxon>Bacteroidota</taxon>
        <taxon>Flavobacteriia</taxon>
        <taxon>Flavobacteriales</taxon>
        <taxon>Flavobacteriaceae</taxon>
    </lineage>
</organism>
<dbReference type="InterPro" id="IPR011519">
    <property type="entry name" value="UnbV_ASPIC"/>
</dbReference>
<dbReference type="Proteomes" id="UP000255317">
    <property type="component" value="Unassembled WGS sequence"/>
</dbReference>
<dbReference type="RefSeq" id="WP_115123859.1">
    <property type="nucleotide sequence ID" value="NZ_QRAO01000003.1"/>
</dbReference>
<dbReference type="InterPro" id="IPR026444">
    <property type="entry name" value="Secre_tail"/>
</dbReference>
<feature type="chain" id="PRO_5016910645" evidence="2">
    <location>
        <begin position="20"/>
        <end position="574"/>
    </location>
</feature>
<evidence type="ECO:0000259" key="3">
    <source>
        <dbReference type="Pfam" id="PF07593"/>
    </source>
</evidence>
<feature type="domain" description="Secretion system C-terminal sorting" evidence="4">
    <location>
        <begin position="502"/>
        <end position="573"/>
    </location>
</feature>
<dbReference type="InterPro" id="IPR027039">
    <property type="entry name" value="Crtac1"/>
</dbReference>
<reference evidence="5 6" key="1">
    <citation type="submission" date="2018-07" db="EMBL/GenBank/DDBJ databases">
        <title>Genomic Encyclopedia of Type Strains, Phase IV (KMG-IV): sequencing the most valuable type-strain genomes for metagenomic binning, comparative biology and taxonomic classification.</title>
        <authorList>
            <person name="Goeker M."/>
        </authorList>
    </citation>
    <scope>NUCLEOTIDE SEQUENCE [LARGE SCALE GENOMIC DNA]</scope>
    <source>
        <strain evidence="5 6">DSM 101478</strain>
    </source>
</reference>
<dbReference type="PANTHER" id="PTHR16026:SF0">
    <property type="entry name" value="CARTILAGE ACIDIC PROTEIN 1"/>
    <property type="match status" value="1"/>
</dbReference>
<feature type="signal peptide" evidence="2">
    <location>
        <begin position="1"/>
        <end position="19"/>
    </location>
</feature>
<feature type="domain" description="ASPIC/UnbV" evidence="3">
    <location>
        <begin position="415"/>
        <end position="481"/>
    </location>
</feature>
<protein>
    <submittedName>
        <fullName evidence="5">Putative secreted protein (Por secretion system target)</fullName>
    </submittedName>
</protein>
<keyword evidence="1 2" id="KW-0732">Signal</keyword>
<evidence type="ECO:0000256" key="1">
    <source>
        <dbReference type="ARBA" id="ARBA00022729"/>
    </source>
</evidence>
<accession>A0A370QAN9</accession>
<comment type="caution">
    <text evidence="5">The sequence shown here is derived from an EMBL/GenBank/DDBJ whole genome shotgun (WGS) entry which is preliminary data.</text>
</comment>
<dbReference type="Pfam" id="PF07593">
    <property type="entry name" value="UnbV_ASPIC"/>
    <property type="match status" value="1"/>
</dbReference>
<evidence type="ECO:0000259" key="4">
    <source>
        <dbReference type="Pfam" id="PF18962"/>
    </source>
</evidence>
<dbReference type="Gene3D" id="2.130.10.130">
    <property type="entry name" value="Integrin alpha, N-terminal"/>
    <property type="match status" value="2"/>
</dbReference>
<dbReference type="AlphaFoldDB" id="A0A370QAN9"/>
<dbReference type="NCBIfam" id="TIGR04183">
    <property type="entry name" value="Por_Secre_tail"/>
    <property type="match status" value="1"/>
</dbReference>
<evidence type="ECO:0000256" key="2">
    <source>
        <dbReference type="SAM" id="SignalP"/>
    </source>
</evidence>
<dbReference type="EMBL" id="QRAO01000003">
    <property type="protein sequence ID" value="RDK85438.1"/>
    <property type="molecule type" value="Genomic_DNA"/>
</dbReference>